<reference evidence="2" key="1">
    <citation type="journal article" date="2018" name="DNA Res.">
        <title>Multiple hybrid de novo genome assembly of finger millet, an orphan allotetraploid crop.</title>
        <authorList>
            <person name="Hatakeyama M."/>
            <person name="Aluri S."/>
            <person name="Balachadran M.T."/>
            <person name="Sivarajan S.R."/>
            <person name="Patrignani A."/>
            <person name="Gruter S."/>
            <person name="Poveda L."/>
            <person name="Shimizu-Inatsugi R."/>
            <person name="Baeten J."/>
            <person name="Francoijs K.J."/>
            <person name="Nataraja K.N."/>
            <person name="Reddy Y.A.N."/>
            <person name="Phadnis S."/>
            <person name="Ravikumar R.L."/>
            <person name="Schlapbach R."/>
            <person name="Sreeman S.M."/>
            <person name="Shimizu K.K."/>
        </authorList>
    </citation>
    <scope>NUCLEOTIDE SEQUENCE</scope>
</reference>
<comment type="caution">
    <text evidence="2">The sequence shown here is derived from an EMBL/GenBank/DDBJ whole genome shotgun (WGS) entry which is preliminary data.</text>
</comment>
<dbReference type="AlphaFoldDB" id="A0AAV5F764"/>
<dbReference type="EMBL" id="BQKI01000082">
    <property type="protein sequence ID" value="GJN30702.1"/>
    <property type="molecule type" value="Genomic_DNA"/>
</dbReference>
<dbReference type="Proteomes" id="UP001054889">
    <property type="component" value="Unassembled WGS sequence"/>
</dbReference>
<feature type="compositionally biased region" description="Basic and acidic residues" evidence="1">
    <location>
        <begin position="1"/>
        <end position="11"/>
    </location>
</feature>
<reference evidence="2" key="2">
    <citation type="submission" date="2021-12" db="EMBL/GenBank/DDBJ databases">
        <title>Resequencing data analysis of finger millet.</title>
        <authorList>
            <person name="Hatakeyama M."/>
            <person name="Aluri S."/>
            <person name="Balachadran M.T."/>
            <person name="Sivarajan S.R."/>
            <person name="Poveda L."/>
            <person name="Shimizu-Inatsugi R."/>
            <person name="Schlapbach R."/>
            <person name="Sreeman S.M."/>
            <person name="Shimizu K.K."/>
        </authorList>
    </citation>
    <scope>NUCLEOTIDE SEQUENCE</scope>
</reference>
<organism evidence="2 3">
    <name type="scientific">Eleusine coracana subsp. coracana</name>
    <dbReference type="NCBI Taxonomy" id="191504"/>
    <lineage>
        <taxon>Eukaryota</taxon>
        <taxon>Viridiplantae</taxon>
        <taxon>Streptophyta</taxon>
        <taxon>Embryophyta</taxon>
        <taxon>Tracheophyta</taxon>
        <taxon>Spermatophyta</taxon>
        <taxon>Magnoliopsida</taxon>
        <taxon>Liliopsida</taxon>
        <taxon>Poales</taxon>
        <taxon>Poaceae</taxon>
        <taxon>PACMAD clade</taxon>
        <taxon>Chloridoideae</taxon>
        <taxon>Cynodonteae</taxon>
        <taxon>Eleusininae</taxon>
        <taxon>Eleusine</taxon>
    </lineage>
</organism>
<accession>A0AAV5F764</accession>
<gene>
    <name evidence="2" type="primary">gb19032</name>
    <name evidence="2" type="ORF">PR202_gb19032</name>
</gene>
<sequence length="68" mass="7161">MTEDQAAKVVDEPTAAARQRKKRKWDQPAEDLLSAAARAAAVAGLPLMNVAALPGIVLPRSATMPPQV</sequence>
<evidence type="ECO:0000256" key="1">
    <source>
        <dbReference type="SAM" id="MobiDB-lite"/>
    </source>
</evidence>
<evidence type="ECO:0000313" key="3">
    <source>
        <dbReference type="Proteomes" id="UP001054889"/>
    </source>
</evidence>
<protein>
    <submittedName>
        <fullName evidence="2">Uncharacterized protein</fullName>
    </submittedName>
</protein>
<proteinExistence type="predicted"/>
<feature type="region of interest" description="Disordered" evidence="1">
    <location>
        <begin position="1"/>
        <end position="27"/>
    </location>
</feature>
<keyword evidence="3" id="KW-1185">Reference proteome</keyword>
<name>A0AAV5F764_ELECO</name>
<evidence type="ECO:0000313" key="2">
    <source>
        <dbReference type="EMBL" id="GJN30702.1"/>
    </source>
</evidence>